<gene>
    <name evidence="1" type="ORF">AGR13a_Cc170057</name>
</gene>
<sequence length="50" mass="5571">MVSSLPGRVPDLPLRLISLKAHKYVATPKWLAQPRSLCKSLGTISRHLPH</sequence>
<accession>A0ABP2BCL0</accession>
<organism evidence="1 2">
    <name type="scientific">Agrobacterium genomosp. 13 str. CFBP 6927</name>
    <dbReference type="NCBI Taxonomy" id="1183428"/>
    <lineage>
        <taxon>Bacteria</taxon>
        <taxon>Pseudomonadati</taxon>
        <taxon>Pseudomonadota</taxon>
        <taxon>Alphaproteobacteria</taxon>
        <taxon>Hyphomicrobiales</taxon>
        <taxon>Rhizobiaceae</taxon>
        <taxon>Rhizobium/Agrobacterium group</taxon>
        <taxon>Agrobacterium</taxon>
        <taxon>Agrobacterium tumefaciens complex</taxon>
    </lineage>
</organism>
<keyword evidence="2" id="KW-1185">Reference proteome</keyword>
<evidence type="ECO:0000313" key="1">
    <source>
        <dbReference type="EMBL" id="CUX11888.1"/>
    </source>
</evidence>
<reference evidence="1 2" key="1">
    <citation type="submission" date="2016-01" db="EMBL/GenBank/DDBJ databases">
        <authorList>
            <person name="Regsiter A."/>
            <person name="william w."/>
        </authorList>
    </citation>
    <scope>NUCLEOTIDE SEQUENCE [LARGE SCALE GENOMIC DNA]</scope>
    <source>
        <strain evidence="1 2">CFBP 6927</strain>
    </source>
</reference>
<dbReference type="Proteomes" id="UP000191812">
    <property type="component" value="Unassembled WGS sequence"/>
</dbReference>
<name>A0ABP2BCL0_9HYPH</name>
<evidence type="ECO:0000313" key="2">
    <source>
        <dbReference type="Proteomes" id="UP000191812"/>
    </source>
</evidence>
<evidence type="ECO:0008006" key="3">
    <source>
        <dbReference type="Google" id="ProtNLM"/>
    </source>
</evidence>
<dbReference type="EMBL" id="FBWH01000009">
    <property type="protein sequence ID" value="CUX11888.1"/>
    <property type="molecule type" value="Genomic_DNA"/>
</dbReference>
<protein>
    <recommendedName>
        <fullName evidence="3">Transposase</fullName>
    </recommendedName>
</protein>
<proteinExistence type="predicted"/>
<comment type="caution">
    <text evidence="1">The sequence shown here is derived from an EMBL/GenBank/DDBJ whole genome shotgun (WGS) entry which is preliminary data.</text>
</comment>